<dbReference type="AlphaFoldDB" id="V4A725"/>
<gene>
    <name evidence="3" type="ORF">LOTGIDRAFT_229003</name>
</gene>
<feature type="compositionally biased region" description="Polar residues" evidence="1">
    <location>
        <begin position="18"/>
        <end position="31"/>
    </location>
</feature>
<keyword evidence="4" id="KW-1185">Reference proteome</keyword>
<evidence type="ECO:0008006" key="5">
    <source>
        <dbReference type="Google" id="ProtNLM"/>
    </source>
</evidence>
<feature type="transmembrane region" description="Helical" evidence="2">
    <location>
        <begin position="100"/>
        <end position="121"/>
    </location>
</feature>
<dbReference type="RefSeq" id="XP_009060119.1">
    <property type="nucleotide sequence ID" value="XM_009061871.1"/>
</dbReference>
<organism evidence="3 4">
    <name type="scientific">Lottia gigantea</name>
    <name type="common">Giant owl limpet</name>
    <dbReference type="NCBI Taxonomy" id="225164"/>
    <lineage>
        <taxon>Eukaryota</taxon>
        <taxon>Metazoa</taxon>
        <taxon>Spiralia</taxon>
        <taxon>Lophotrochozoa</taxon>
        <taxon>Mollusca</taxon>
        <taxon>Gastropoda</taxon>
        <taxon>Patellogastropoda</taxon>
        <taxon>Lottioidea</taxon>
        <taxon>Lottiidae</taxon>
        <taxon>Lottia</taxon>
    </lineage>
</organism>
<dbReference type="KEGG" id="lgi:LOTGIDRAFT_229003"/>
<feature type="transmembrane region" description="Helical" evidence="2">
    <location>
        <begin position="65"/>
        <end position="88"/>
    </location>
</feature>
<feature type="transmembrane region" description="Helical" evidence="2">
    <location>
        <begin position="37"/>
        <end position="59"/>
    </location>
</feature>
<feature type="region of interest" description="Disordered" evidence="1">
    <location>
        <begin position="1"/>
        <end position="31"/>
    </location>
</feature>
<dbReference type="OMA" id="KEKTWFL"/>
<name>V4A725_LOTGI</name>
<keyword evidence="2" id="KW-0812">Transmembrane</keyword>
<evidence type="ECO:0000256" key="1">
    <source>
        <dbReference type="SAM" id="MobiDB-lite"/>
    </source>
</evidence>
<dbReference type="OrthoDB" id="10032541at2759"/>
<dbReference type="EMBL" id="KB202619">
    <property type="protein sequence ID" value="ESO89076.1"/>
    <property type="molecule type" value="Genomic_DNA"/>
</dbReference>
<dbReference type="GeneID" id="20247866"/>
<keyword evidence="2" id="KW-0472">Membrane</keyword>
<accession>V4A725</accession>
<evidence type="ECO:0000256" key="2">
    <source>
        <dbReference type="SAM" id="Phobius"/>
    </source>
</evidence>
<reference evidence="3 4" key="1">
    <citation type="journal article" date="2013" name="Nature">
        <title>Insights into bilaterian evolution from three spiralian genomes.</title>
        <authorList>
            <person name="Simakov O."/>
            <person name="Marletaz F."/>
            <person name="Cho S.J."/>
            <person name="Edsinger-Gonzales E."/>
            <person name="Havlak P."/>
            <person name="Hellsten U."/>
            <person name="Kuo D.H."/>
            <person name="Larsson T."/>
            <person name="Lv J."/>
            <person name="Arendt D."/>
            <person name="Savage R."/>
            <person name="Osoegawa K."/>
            <person name="de Jong P."/>
            <person name="Grimwood J."/>
            <person name="Chapman J.A."/>
            <person name="Shapiro H."/>
            <person name="Aerts A."/>
            <person name="Otillar R.P."/>
            <person name="Terry A.Y."/>
            <person name="Boore J.L."/>
            <person name="Grigoriev I.V."/>
            <person name="Lindberg D.R."/>
            <person name="Seaver E.C."/>
            <person name="Weisblat D.A."/>
            <person name="Putnam N.H."/>
            <person name="Rokhsar D.S."/>
        </authorList>
    </citation>
    <scope>NUCLEOTIDE SEQUENCE [LARGE SCALE GENOMIC DNA]</scope>
</reference>
<dbReference type="HOGENOM" id="CLU_2040826_0_0_1"/>
<keyword evidence="2" id="KW-1133">Transmembrane helix</keyword>
<proteinExistence type="predicted"/>
<dbReference type="CTD" id="20247866"/>
<evidence type="ECO:0000313" key="3">
    <source>
        <dbReference type="EMBL" id="ESO89076.1"/>
    </source>
</evidence>
<dbReference type="Proteomes" id="UP000030746">
    <property type="component" value="Unassembled WGS sequence"/>
</dbReference>
<sequence length="122" mass="13382">MPSDTTPILGDGAGGTTSSGPLYHDSSQSPRSKGIQVLFVATVIIMALVTTSLSIYRGIELGGYASLYFLMGSSLIGLMIILIIMIIFIRRDDVPKEKTWFVYLMGLFIILEAIFTNVLIFR</sequence>
<protein>
    <recommendedName>
        <fullName evidence="5">MARVEL domain-containing protein</fullName>
    </recommendedName>
</protein>
<evidence type="ECO:0000313" key="4">
    <source>
        <dbReference type="Proteomes" id="UP000030746"/>
    </source>
</evidence>